<dbReference type="GO" id="GO:0003735">
    <property type="term" value="F:structural constituent of ribosome"/>
    <property type="evidence" value="ECO:0007669"/>
    <property type="project" value="InterPro"/>
</dbReference>
<dbReference type="PANTHER" id="PTHR12899">
    <property type="entry name" value="39S RIBOSOMAL PROTEIN L18, MITOCHONDRIAL"/>
    <property type="match status" value="1"/>
</dbReference>
<dbReference type="STRING" id="1618358.UX80_C0011G0012"/>
<dbReference type="CDD" id="cd00432">
    <property type="entry name" value="Ribosomal_L18_L5e"/>
    <property type="match status" value="1"/>
</dbReference>
<evidence type="ECO:0000313" key="5">
    <source>
        <dbReference type="Proteomes" id="UP000034307"/>
    </source>
</evidence>
<organism evidence="4 5">
    <name type="scientific">Candidatus Amesbacteria bacterium GW2011_GWA2_47_11b</name>
    <dbReference type="NCBI Taxonomy" id="1618358"/>
    <lineage>
        <taxon>Bacteria</taxon>
        <taxon>Candidatus Amesiibacteriota</taxon>
    </lineage>
</organism>
<gene>
    <name evidence="4" type="ORF">UX80_C0011G0012</name>
</gene>
<accession>A0A0G1RK33</accession>
<protein>
    <submittedName>
        <fullName evidence="4">50S ribosomal protein L18</fullName>
    </submittedName>
</protein>
<comment type="similarity">
    <text evidence="1">Belongs to the universal ribosomal protein uL18 family.</text>
</comment>
<proteinExistence type="inferred from homology"/>
<dbReference type="EMBL" id="LCNO01000011">
    <property type="protein sequence ID" value="KKU57649.1"/>
    <property type="molecule type" value="Genomic_DNA"/>
</dbReference>
<dbReference type="Gene3D" id="3.30.420.100">
    <property type="match status" value="2"/>
</dbReference>
<name>A0A0G1RK33_9BACT</name>
<evidence type="ECO:0000256" key="3">
    <source>
        <dbReference type="ARBA" id="ARBA00023274"/>
    </source>
</evidence>
<dbReference type="Pfam" id="PF00861">
    <property type="entry name" value="Ribosomal_L18p"/>
    <property type="match status" value="1"/>
</dbReference>
<comment type="caution">
    <text evidence="4">The sequence shown here is derived from an EMBL/GenBank/DDBJ whole genome shotgun (WGS) entry which is preliminary data.</text>
</comment>
<keyword evidence="2 4" id="KW-0689">Ribosomal protein</keyword>
<dbReference type="GO" id="GO:0008097">
    <property type="term" value="F:5S rRNA binding"/>
    <property type="evidence" value="ECO:0007669"/>
    <property type="project" value="TreeGrafter"/>
</dbReference>
<dbReference type="AlphaFoldDB" id="A0A0G1RK33"/>
<keyword evidence="3" id="KW-0687">Ribonucleoprotein</keyword>
<dbReference type="PATRIC" id="fig|1618358.3.peg.603"/>
<evidence type="ECO:0000256" key="2">
    <source>
        <dbReference type="ARBA" id="ARBA00022980"/>
    </source>
</evidence>
<dbReference type="SUPFAM" id="SSF53137">
    <property type="entry name" value="Translational machinery components"/>
    <property type="match status" value="1"/>
</dbReference>
<dbReference type="PANTHER" id="PTHR12899:SF3">
    <property type="entry name" value="LARGE RIBOSOMAL SUBUNIT PROTEIN UL18M"/>
    <property type="match status" value="1"/>
</dbReference>
<sequence length="79" mass="8676">MRLSVFRSNKYIYAQVVDDAKRATVAAAYGKKAAEVGKLVAERAIKAGVKKIAFDRGRYRYHGLIKTLAEAAREGGLAF</sequence>
<reference evidence="4 5" key="1">
    <citation type="journal article" date="2015" name="Nature">
        <title>rRNA introns, odd ribosomes, and small enigmatic genomes across a large radiation of phyla.</title>
        <authorList>
            <person name="Brown C.T."/>
            <person name="Hug L.A."/>
            <person name="Thomas B.C."/>
            <person name="Sharon I."/>
            <person name="Castelle C.J."/>
            <person name="Singh A."/>
            <person name="Wilkins M.J."/>
            <person name="Williams K.H."/>
            <person name="Banfield J.F."/>
        </authorList>
    </citation>
    <scope>NUCLEOTIDE SEQUENCE [LARGE SCALE GENOMIC DNA]</scope>
</reference>
<evidence type="ECO:0000313" key="4">
    <source>
        <dbReference type="EMBL" id="KKU57649.1"/>
    </source>
</evidence>
<dbReference type="GO" id="GO:0022625">
    <property type="term" value="C:cytosolic large ribosomal subunit"/>
    <property type="evidence" value="ECO:0007669"/>
    <property type="project" value="TreeGrafter"/>
</dbReference>
<dbReference type="InterPro" id="IPR005484">
    <property type="entry name" value="Ribosomal_uL18_bac/plant/anim"/>
</dbReference>
<dbReference type="Proteomes" id="UP000034307">
    <property type="component" value="Unassembled WGS sequence"/>
</dbReference>
<dbReference type="GO" id="GO:0006412">
    <property type="term" value="P:translation"/>
    <property type="evidence" value="ECO:0007669"/>
    <property type="project" value="InterPro"/>
</dbReference>
<dbReference type="InterPro" id="IPR057268">
    <property type="entry name" value="Ribosomal_L18"/>
</dbReference>
<evidence type="ECO:0000256" key="1">
    <source>
        <dbReference type="ARBA" id="ARBA00007116"/>
    </source>
</evidence>